<dbReference type="Pfam" id="PF20155">
    <property type="entry name" value="TMP_3"/>
    <property type="match status" value="1"/>
</dbReference>
<keyword evidence="4" id="KW-1185">Reference proteome</keyword>
<dbReference type="InterPro" id="IPR013491">
    <property type="entry name" value="Tape_meas_N"/>
</dbReference>
<gene>
    <name evidence="3" type="ORF">ACFSR2_18925</name>
</gene>
<dbReference type="Proteomes" id="UP001597510">
    <property type="component" value="Unassembled WGS sequence"/>
</dbReference>
<protein>
    <submittedName>
        <fullName evidence="3">Tape measure protein</fullName>
    </submittedName>
</protein>
<accession>A0ABW5JCA7</accession>
<keyword evidence="1" id="KW-0175">Coiled coil</keyword>
<feature type="coiled-coil region" evidence="1">
    <location>
        <begin position="604"/>
        <end position="638"/>
    </location>
</feature>
<feature type="domain" description="Tape measure protein N-terminal" evidence="2">
    <location>
        <begin position="61"/>
        <end position="243"/>
    </location>
</feature>
<proteinExistence type="predicted"/>
<evidence type="ECO:0000256" key="1">
    <source>
        <dbReference type="SAM" id="Coils"/>
    </source>
</evidence>
<evidence type="ECO:0000313" key="4">
    <source>
        <dbReference type="Proteomes" id="UP001597510"/>
    </source>
</evidence>
<evidence type="ECO:0000259" key="2">
    <source>
        <dbReference type="Pfam" id="PF20155"/>
    </source>
</evidence>
<comment type="caution">
    <text evidence="3">The sequence shown here is derived from an EMBL/GenBank/DDBJ whole genome shotgun (WGS) entry which is preliminary data.</text>
</comment>
<name>A0ABW5JCA7_9BACT</name>
<dbReference type="RefSeq" id="WP_340240658.1">
    <property type="nucleotide sequence ID" value="NZ_JBBEWC010000023.1"/>
</dbReference>
<evidence type="ECO:0000313" key="3">
    <source>
        <dbReference type="EMBL" id="MFD2522977.1"/>
    </source>
</evidence>
<organism evidence="3 4">
    <name type="scientific">Emticicia soli</name>
    <dbReference type="NCBI Taxonomy" id="2027878"/>
    <lineage>
        <taxon>Bacteria</taxon>
        <taxon>Pseudomonadati</taxon>
        <taxon>Bacteroidota</taxon>
        <taxon>Cytophagia</taxon>
        <taxon>Cytophagales</taxon>
        <taxon>Leadbetterellaceae</taxon>
        <taxon>Emticicia</taxon>
    </lineage>
</organism>
<sequence>MSNLHFTASIDAAKFNKTLEDIEKRIRGIQESANTSQPWFSAAKIIEASEVIGVLKEVAGSIIKVRGEFQQLEVSFGAMLKSKAEANAMMQDVVQMAAQSPFEFGAIADGAKQLIIFGANAQTATNDLKMLGDIAVGTGMPINDLAAAYGAMRKEGEASKDQLEELAGKGIPIYAELAKTLNVSVDSVKIWAEAGKIGFSEIERAFQGMTAQGGMFGGLMQQQSETLQGAVTKLSNAFGNLFNGVLQGQEGFLASAISASADMVNYFEKSIDSLKVLVAMYGVYKTAVIATSVIQSLSASASAWSTITNAIKSSTIAQQAFNLVAKTNPYALIATIVITAAAALSTFGEETYEIIKATDLLAEATKEIQTEIGKQRDEIASLVSILQNQNIAESVRLEAYEKLKSISPDILRGLDFQTAKTADLTKAVNDYINAAERKITIDANADKLSKVVAQKNDFEQKLLAAKEKLDELEKAPKAPYVYTGFGLDNRRYDESKLQAARNEVKSLTESHTQALTEMIEVRSAFEKAYTATPDEFVKKEIQKFEILRNGLDKTSKQYKVYEDAINRLKESVQTTAGEGKTGKSFAQALAEANTKGNLALVKSLAKTEEDIDLYLKTVQDKKKKIDKSTAEYKKLAKLEDYLKKQQKGSTDTAAPFGSLAYWQAISKKASEVLAKLNPLDKTKQADIAKLQSQKLEADLKAEEASKLIAVKTSEQIFEEKRKQYEQYQQWVAMKGKASADKEYADLLQSGNSYQEYIGSQINNLEVKVSTGTATDKDREALIKLQKEDQRIFEQGLAEKKTQYELYNRWVTFAGKEAADAQFKDLLQSGASYEQYIEGKIGGIKAKQTSGTASTTDLENLVTYQFTLESVSQSFEKYKQQITAAGEKTGTMTEKLALLKEEQEKIGKSDPQKAGFIAEQIVETEKKRKDLIKDFLTENNLNEEKRLAIQKKYDDLRAGLDQEYADKKSAIYQEALNKINLQEQNSLNELNGGYDDKAKDVEKELTAILESKKRGEIIAFIKDYNAELEKMKLVGQAGTNAYNKIGESIEIAKKKLAEIDVDTTREVFNILGQVGQELSNADGNLGKFGKSLAEAAKQANLVFSIIKTGAKTTEIVTSVTGLVLNLISKIINQRKEEQRMQLAYNKAMNDYNILLTERIRLQSIANSNGFTKNYEGQINDTAAALVKATTDYSNAIQAMQNAKGPQLAGKPIFGIWGKEVLAPNVTQRFPDLINAAGELNVELAKSLLNTEALVDEEKVLVENAIKTAEALEKVREQGKSIIQDLVGQISNNLRNALVDAFKSGTSAAEAFGKSVAEIMADVASKLMFDKIMQPVFDRLAKEIDHSLYAPDGDRNVLDDFERYNEYGQEAANAYVEGQKYIRETVKNATGIDPYADIKDKDANTLSGSIKSITEETAGVLAGQMNAIRVTQATNLEVNRGQLLALNKIATNSEFLQHLEILKSIDKKLSSGDGLRSAGLDN</sequence>
<feature type="coiled-coil region" evidence="1">
    <location>
        <begin position="448"/>
        <end position="517"/>
    </location>
</feature>
<reference evidence="4" key="1">
    <citation type="journal article" date="2019" name="Int. J. Syst. Evol. Microbiol.">
        <title>The Global Catalogue of Microorganisms (GCM) 10K type strain sequencing project: providing services to taxonomists for standard genome sequencing and annotation.</title>
        <authorList>
            <consortium name="The Broad Institute Genomics Platform"/>
            <consortium name="The Broad Institute Genome Sequencing Center for Infectious Disease"/>
            <person name="Wu L."/>
            <person name="Ma J."/>
        </authorList>
    </citation>
    <scope>NUCLEOTIDE SEQUENCE [LARGE SCALE GENOMIC DNA]</scope>
    <source>
        <strain evidence="4">KCTC 52344</strain>
    </source>
</reference>
<dbReference type="EMBL" id="JBHULC010000027">
    <property type="protein sequence ID" value="MFD2522977.1"/>
    <property type="molecule type" value="Genomic_DNA"/>
</dbReference>